<dbReference type="Proteomes" id="UP000828941">
    <property type="component" value="Chromosome 2"/>
</dbReference>
<comment type="caution">
    <text evidence="1">The sequence shown here is derived from an EMBL/GenBank/DDBJ whole genome shotgun (WGS) entry which is preliminary data.</text>
</comment>
<evidence type="ECO:0000313" key="1">
    <source>
        <dbReference type="EMBL" id="KAI4354007.1"/>
    </source>
</evidence>
<keyword evidence="2" id="KW-1185">Reference proteome</keyword>
<proteinExistence type="predicted"/>
<gene>
    <name evidence="1" type="ORF">L6164_002911</name>
</gene>
<reference evidence="1 2" key="1">
    <citation type="journal article" date="2022" name="DNA Res.">
        <title>Chromosomal-level genome assembly of the orchid tree Bauhinia variegata (Leguminosae; Cercidoideae) supports the allotetraploid origin hypothesis of Bauhinia.</title>
        <authorList>
            <person name="Zhong Y."/>
            <person name="Chen Y."/>
            <person name="Zheng D."/>
            <person name="Pang J."/>
            <person name="Liu Y."/>
            <person name="Luo S."/>
            <person name="Meng S."/>
            <person name="Qian L."/>
            <person name="Wei D."/>
            <person name="Dai S."/>
            <person name="Zhou R."/>
        </authorList>
    </citation>
    <scope>NUCLEOTIDE SEQUENCE [LARGE SCALE GENOMIC DNA]</scope>
    <source>
        <strain evidence="1">BV-YZ2020</strain>
    </source>
</reference>
<accession>A0ACB9PZK7</accession>
<sequence length="147" mass="16099">MHHNDDNMTAEDLLKKGHGVMLREAKECTCSSVSVLVATVVFAAAYTVPGGYDQSGLPIFLGTPVFLFFTIMDVVALASSLPSVVLFLSVLTSPFGMKDLERSLPRKLFAGIWFDVLLIDHRNANIQSNCFADHQIGEGEVDFNFSI</sequence>
<dbReference type="EMBL" id="CM039427">
    <property type="protein sequence ID" value="KAI4354007.1"/>
    <property type="molecule type" value="Genomic_DNA"/>
</dbReference>
<name>A0ACB9PZK7_BAUVA</name>
<organism evidence="1 2">
    <name type="scientific">Bauhinia variegata</name>
    <name type="common">Purple orchid tree</name>
    <name type="synonym">Phanera variegata</name>
    <dbReference type="NCBI Taxonomy" id="167791"/>
    <lineage>
        <taxon>Eukaryota</taxon>
        <taxon>Viridiplantae</taxon>
        <taxon>Streptophyta</taxon>
        <taxon>Embryophyta</taxon>
        <taxon>Tracheophyta</taxon>
        <taxon>Spermatophyta</taxon>
        <taxon>Magnoliopsida</taxon>
        <taxon>eudicotyledons</taxon>
        <taxon>Gunneridae</taxon>
        <taxon>Pentapetalae</taxon>
        <taxon>rosids</taxon>
        <taxon>fabids</taxon>
        <taxon>Fabales</taxon>
        <taxon>Fabaceae</taxon>
        <taxon>Cercidoideae</taxon>
        <taxon>Cercideae</taxon>
        <taxon>Bauhiniinae</taxon>
        <taxon>Bauhinia</taxon>
    </lineage>
</organism>
<protein>
    <submittedName>
        <fullName evidence="1">Uncharacterized protein</fullName>
    </submittedName>
</protein>
<evidence type="ECO:0000313" key="2">
    <source>
        <dbReference type="Proteomes" id="UP000828941"/>
    </source>
</evidence>